<name>A0AAN6Q519_9PEZI</name>
<dbReference type="PANTHER" id="PTHR21310:SF37">
    <property type="entry name" value="AMINOGLYCOSIDE PHOSPHOTRANSFERASE DOMAIN-CONTAINING PROTEIN"/>
    <property type="match status" value="1"/>
</dbReference>
<evidence type="ECO:0008006" key="3">
    <source>
        <dbReference type="Google" id="ProtNLM"/>
    </source>
</evidence>
<keyword evidence="2" id="KW-1185">Reference proteome</keyword>
<reference evidence="1" key="2">
    <citation type="submission" date="2023-05" db="EMBL/GenBank/DDBJ databases">
        <authorList>
            <consortium name="Lawrence Berkeley National Laboratory"/>
            <person name="Steindorff A."/>
            <person name="Hensen N."/>
            <person name="Bonometti L."/>
            <person name="Westerberg I."/>
            <person name="Brannstrom I.O."/>
            <person name="Guillou S."/>
            <person name="Cros-Aarteil S."/>
            <person name="Calhoun S."/>
            <person name="Haridas S."/>
            <person name="Kuo A."/>
            <person name="Mondo S."/>
            <person name="Pangilinan J."/>
            <person name="Riley R."/>
            <person name="Labutti K."/>
            <person name="Andreopoulos B."/>
            <person name="Lipzen A."/>
            <person name="Chen C."/>
            <person name="Yanf M."/>
            <person name="Daum C."/>
            <person name="Ng V."/>
            <person name="Clum A."/>
            <person name="Ohm R."/>
            <person name="Martin F."/>
            <person name="Silar P."/>
            <person name="Natvig D."/>
            <person name="Lalanne C."/>
            <person name="Gautier V."/>
            <person name="Ament-Velasquez S.L."/>
            <person name="Kruys A."/>
            <person name="Hutchinson M.I."/>
            <person name="Powell A.J."/>
            <person name="Barry K."/>
            <person name="Miller A.N."/>
            <person name="Grigoriev I.V."/>
            <person name="Debuchy R."/>
            <person name="Gladieux P."/>
            <person name="Thoren M.H."/>
            <person name="Johannesson H."/>
        </authorList>
    </citation>
    <scope>NUCLEOTIDE SEQUENCE</scope>
    <source>
        <strain evidence="1">CBS 757.83</strain>
    </source>
</reference>
<comment type="caution">
    <text evidence="1">The sequence shown here is derived from an EMBL/GenBank/DDBJ whole genome shotgun (WGS) entry which is preliminary data.</text>
</comment>
<dbReference type="EMBL" id="MU863628">
    <property type="protein sequence ID" value="KAK4103673.1"/>
    <property type="molecule type" value="Genomic_DNA"/>
</dbReference>
<evidence type="ECO:0000313" key="2">
    <source>
        <dbReference type="Proteomes" id="UP001305647"/>
    </source>
</evidence>
<dbReference type="Proteomes" id="UP001305647">
    <property type="component" value="Unassembled WGS sequence"/>
</dbReference>
<reference evidence="1" key="1">
    <citation type="journal article" date="2023" name="Mol. Phylogenet. Evol.">
        <title>Genome-scale phylogeny and comparative genomics of the fungal order Sordariales.</title>
        <authorList>
            <person name="Hensen N."/>
            <person name="Bonometti L."/>
            <person name="Westerberg I."/>
            <person name="Brannstrom I.O."/>
            <person name="Guillou S."/>
            <person name="Cros-Aarteil S."/>
            <person name="Calhoun S."/>
            <person name="Haridas S."/>
            <person name="Kuo A."/>
            <person name="Mondo S."/>
            <person name="Pangilinan J."/>
            <person name="Riley R."/>
            <person name="LaButti K."/>
            <person name="Andreopoulos B."/>
            <person name="Lipzen A."/>
            <person name="Chen C."/>
            <person name="Yan M."/>
            <person name="Daum C."/>
            <person name="Ng V."/>
            <person name="Clum A."/>
            <person name="Steindorff A."/>
            <person name="Ohm R.A."/>
            <person name="Martin F."/>
            <person name="Silar P."/>
            <person name="Natvig D.O."/>
            <person name="Lalanne C."/>
            <person name="Gautier V."/>
            <person name="Ament-Velasquez S.L."/>
            <person name="Kruys A."/>
            <person name="Hutchinson M.I."/>
            <person name="Powell A.J."/>
            <person name="Barry K."/>
            <person name="Miller A.N."/>
            <person name="Grigoriev I.V."/>
            <person name="Debuchy R."/>
            <person name="Gladieux P."/>
            <person name="Hiltunen Thoren M."/>
            <person name="Johannesson H."/>
        </authorList>
    </citation>
    <scope>NUCLEOTIDE SEQUENCE</scope>
    <source>
        <strain evidence="1">CBS 757.83</strain>
    </source>
</reference>
<gene>
    <name evidence="1" type="ORF">N658DRAFT_565395</name>
</gene>
<protein>
    <recommendedName>
        <fullName evidence="3">Aminoglycoside phosphotransferase domain-containing protein</fullName>
    </recommendedName>
</protein>
<proteinExistence type="predicted"/>
<organism evidence="1 2">
    <name type="scientific">Parathielavia hyrcaniae</name>
    <dbReference type="NCBI Taxonomy" id="113614"/>
    <lineage>
        <taxon>Eukaryota</taxon>
        <taxon>Fungi</taxon>
        <taxon>Dikarya</taxon>
        <taxon>Ascomycota</taxon>
        <taxon>Pezizomycotina</taxon>
        <taxon>Sordariomycetes</taxon>
        <taxon>Sordariomycetidae</taxon>
        <taxon>Sordariales</taxon>
        <taxon>Chaetomiaceae</taxon>
        <taxon>Parathielavia</taxon>
    </lineage>
</organism>
<accession>A0AAN6Q519</accession>
<evidence type="ECO:0000313" key="1">
    <source>
        <dbReference type="EMBL" id="KAK4103673.1"/>
    </source>
</evidence>
<dbReference type="AlphaFoldDB" id="A0AAN6Q519"/>
<sequence>MTARATLDVQGRFITYEEAVEDDFNVLSRLGYGAALQTLTNDLWRHRKSIEALTRHPLGLGKHDTCDVFEPRHWIRGGFNICVMLTITSPGRQERKTVFRCAMPHKLAKARYPGTVDEKLGCEVGAYVFLQENCPHVCIPHLYGFGFSDGRQPFLVRISRMFRRYIHRFFGRVPFVYLLLERISPEYGQMLSNTWDKYRHDPVRRQRLFRGLSMIMLSLARFPQMQIGSFQFNADGTLTLRNRPLTCSMMILKNDGAPRTMQRSDKYRCTDAFVAGMALPRVFSHRFIQAEHRYGPFLLQLTDLHASNIFVDDEWNVTCLIDLEWLCALPREMLGVPFWLTGCGIDQIQHDRYVEFDKIRHEFMHVLEDEERVMAAEQGLGIIISSIMHEMWDSKGIWFWYCLSSVNAMYRLLEDHLCPGRLPVSVEKAVPQFWCEDPDAVVRTKVADKEHYDQLLRQAFEKMSRGDGGGVST</sequence>
<dbReference type="PANTHER" id="PTHR21310">
    <property type="entry name" value="AMINOGLYCOSIDE PHOSPHOTRANSFERASE-RELATED-RELATED"/>
    <property type="match status" value="1"/>
</dbReference>
<dbReference type="InterPro" id="IPR051678">
    <property type="entry name" value="AGP_Transferase"/>
</dbReference>